<dbReference type="SUPFAM" id="SSF53383">
    <property type="entry name" value="PLP-dependent transferases"/>
    <property type="match status" value="1"/>
</dbReference>
<keyword evidence="4" id="KW-0032">Aminotransferase</keyword>
<evidence type="ECO:0000256" key="3">
    <source>
        <dbReference type="RuleBase" id="RU004508"/>
    </source>
</evidence>
<reference evidence="5" key="1">
    <citation type="journal article" date="2019" name="Int. J. Syst. Evol. Microbiol.">
        <title>The Global Catalogue of Microorganisms (GCM) 10K type strain sequencing project: providing services to taxonomists for standard genome sequencing and annotation.</title>
        <authorList>
            <consortium name="The Broad Institute Genomics Platform"/>
            <consortium name="The Broad Institute Genome Sequencing Center for Infectious Disease"/>
            <person name="Wu L."/>
            <person name="Ma J."/>
        </authorList>
    </citation>
    <scope>NUCLEOTIDE SEQUENCE [LARGE SCALE GENOMIC DNA]</scope>
    <source>
        <strain evidence="5">CGMCC 1.12237</strain>
    </source>
</reference>
<dbReference type="InterPro" id="IPR015424">
    <property type="entry name" value="PyrdxlP-dep_Trfase"/>
</dbReference>
<dbReference type="InterPro" id="IPR015421">
    <property type="entry name" value="PyrdxlP-dep_Trfase_major"/>
</dbReference>
<dbReference type="Gene3D" id="3.40.640.10">
    <property type="entry name" value="Type I PLP-dependent aspartate aminotransferase-like (Major domain)"/>
    <property type="match status" value="1"/>
</dbReference>
<dbReference type="CDD" id="cd00616">
    <property type="entry name" value="AHBA_syn"/>
    <property type="match status" value="1"/>
</dbReference>
<dbReference type="InterPro" id="IPR000653">
    <property type="entry name" value="DegT/StrS_aminotransferase"/>
</dbReference>
<proteinExistence type="inferred from homology"/>
<dbReference type="PANTHER" id="PTHR30244">
    <property type="entry name" value="TRANSAMINASE"/>
    <property type="match status" value="1"/>
</dbReference>
<dbReference type="Pfam" id="PF01041">
    <property type="entry name" value="DegT_DnrJ_EryC1"/>
    <property type="match status" value="1"/>
</dbReference>
<evidence type="ECO:0000313" key="5">
    <source>
        <dbReference type="Proteomes" id="UP001596147"/>
    </source>
</evidence>
<keyword evidence="4" id="KW-0808">Transferase</keyword>
<organism evidence="4 5">
    <name type="scientific">Lederbergia graminis</name>
    <dbReference type="NCBI Taxonomy" id="735518"/>
    <lineage>
        <taxon>Bacteria</taxon>
        <taxon>Bacillati</taxon>
        <taxon>Bacillota</taxon>
        <taxon>Bacilli</taxon>
        <taxon>Bacillales</taxon>
        <taxon>Bacillaceae</taxon>
        <taxon>Lederbergia</taxon>
    </lineage>
</organism>
<dbReference type="PIRSF" id="PIRSF000390">
    <property type="entry name" value="PLP_StrS"/>
    <property type="match status" value="1"/>
</dbReference>
<gene>
    <name evidence="4" type="ORF">ACFPM4_12570</name>
</gene>
<sequence length="362" mass="40852">MIVPVTRTSMPDLEEYIAEIKDLWESRWLTNMGVKHDRLEVQLAEYLDSSNISLFTNGHLALETAIAAFNLSGEVITTPFTFVSTTHAIVRNGLKPVFCDINEENYTINIDNLESLITERTSAIIPVHVYGNICNVDEIERIASKYNLRVIYDAAHAFGVKVNDRGIGSFGDASMFSFHATKVFNTIEGGALTFSNSELISKLNALKNFGITSQETVDFIGGNSKMNEFQAAMGLCNLRYIDVEIMKRKAIVERYVENLAGIPGIKLVQPQIGVKGNYSYFPVVFDGYKLKRDEVFELLKENNIIARKYFYPLTSSFECYNGMFNTDETPIAKYIADRILTLPLYADLEFENVDRICRIIKG</sequence>
<accession>A0ABW0LL03</accession>
<dbReference type="PANTHER" id="PTHR30244:SF9">
    <property type="entry name" value="PROTEIN RV3402C"/>
    <property type="match status" value="1"/>
</dbReference>
<keyword evidence="1 3" id="KW-0663">Pyridoxal phosphate</keyword>
<dbReference type="GO" id="GO:0008483">
    <property type="term" value="F:transaminase activity"/>
    <property type="evidence" value="ECO:0007669"/>
    <property type="project" value="UniProtKB-KW"/>
</dbReference>
<dbReference type="RefSeq" id="WP_382352202.1">
    <property type="nucleotide sequence ID" value="NZ_JBHSMC010000015.1"/>
</dbReference>
<comment type="caution">
    <text evidence="4">The sequence shown here is derived from an EMBL/GenBank/DDBJ whole genome shotgun (WGS) entry which is preliminary data.</text>
</comment>
<name>A0ABW0LL03_9BACI</name>
<evidence type="ECO:0000256" key="1">
    <source>
        <dbReference type="ARBA" id="ARBA00022898"/>
    </source>
</evidence>
<keyword evidence="5" id="KW-1185">Reference proteome</keyword>
<dbReference type="EMBL" id="JBHSMC010000015">
    <property type="protein sequence ID" value="MFC5465577.1"/>
    <property type="molecule type" value="Genomic_DNA"/>
</dbReference>
<comment type="similarity">
    <text evidence="2 3">Belongs to the DegT/DnrJ/EryC1 family.</text>
</comment>
<evidence type="ECO:0000256" key="2">
    <source>
        <dbReference type="ARBA" id="ARBA00037999"/>
    </source>
</evidence>
<dbReference type="Proteomes" id="UP001596147">
    <property type="component" value="Unassembled WGS sequence"/>
</dbReference>
<protein>
    <submittedName>
        <fullName evidence="4">DegT/DnrJ/EryC1/StrS family aminotransferase</fullName>
    </submittedName>
</protein>
<evidence type="ECO:0000313" key="4">
    <source>
        <dbReference type="EMBL" id="MFC5465577.1"/>
    </source>
</evidence>